<reference evidence="9 10" key="1">
    <citation type="submission" date="2018-06" db="EMBL/GenBank/DDBJ databases">
        <title>Complete genome of Desulfovibrio marinus P48SEP.</title>
        <authorList>
            <person name="Crispim J.S."/>
            <person name="Vidigal P.M.P."/>
            <person name="Silva L.C.F."/>
            <person name="Araujo L.C."/>
            <person name="Laguardia C.N."/>
            <person name="Dias R.S."/>
            <person name="Sousa M.P."/>
            <person name="Paula S.O."/>
            <person name="Silva C."/>
        </authorList>
    </citation>
    <scope>NUCLEOTIDE SEQUENCE [LARGE SCALE GENOMIC DNA]</scope>
    <source>
        <strain evidence="9 10">P48SEP</strain>
    </source>
</reference>
<keyword evidence="3" id="KW-0479">Metal-binding</keyword>
<dbReference type="Pfam" id="PF13183">
    <property type="entry name" value="Fer4_8"/>
    <property type="match status" value="1"/>
</dbReference>
<gene>
    <name evidence="9" type="ORF">DQK91_09065</name>
    <name evidence="8" type="ORF">E8L03_18190</name>
</gene>
<dbReference type="Proteomes" id="UP000434052">
    <property type="component" value="Unassembled WGS sequence"/>
</dbReference>
<feature type="domain" description="4Fe-4S ferredoxin-type" evidence="7">
    <location>
        <begin position="51"/>
        <end position="79"/>
    </location>
</feature>
<dbReference type="Pfam" id="PF02754">
    <property type="entry name" value="CCG"/>
    <property type="match status" value="1"/>
</dbReference>
<dbReference type="RefSeq" id="WP_144305039.1">
    <property type="nucleotide sequence ID" value="NZ_CP039543.1"/>
</dbReference>
<keyword evidence="5" id="KW-0408">Iron</keyword>
<organism evidence="9 10">
    <name type="scientific">Oceanidesulfovibrio marinus</name>
    <dbReference type="NCBI Taxonomy" id="370038"/>
    <lineage>
        <taxon>Bacteria</taxon>
        <taxon>Pseudomonadati</taxon>
        <taxon>Thermodesulfobacteriota</taxon>
        <taxon>Desulfovibrionia</taxon>
        <taxon>Desulfovibrionales</taxon>
        <taxon>Desulfovibrionaceae</taxon>
        <taxon>Oceanidesulfovibrio</taxon>
    </lineage>
</organism>
<protein>
    <submittedName>
        <fullName evidence="9">(Fe-S)-binding protein</fullName>
    </submittedName>
</protein>
<evidence type="ECO:0000313" key="11">
    <source>
        <dbReference type="Proteomes" id="UP000503251"/>
    </source>
</evidence>
<dbReference type="GO" id="GO:0051539">
    <property type="term" value="F:4 iron, 4 sulfur cluster binding"/>
    <property type="evidence" value="ECO:0007669"/>
    <property type="project" value="UniProtKB-KW"/>
</dbReference>
<dbReference type="InterPro" id="IPR004017">
    <property type="entry name" value="Cys_rich_dom"/>
</dbReference>
<evidence type="ECO:0000256" key="3">
    <source>
        <dbReference type="ARBA" id="ARBA00022723"/>
    </source>
</evidence>
<dbReference type="PANTHER" id="PTHR43551">
    <property type="entry name" value="FUMARATE REDUCTASE IRON-SULFUR SUBUNIT"/>
    <property type="match status" value="1"/>
</dbReference>
<reference evidence="8 11" key="2">
    <citation type="submission" date="2019-04" db="EMBL/GenBank/DDBJ databases">
        <title>Isolation and culture of sulfate reducing bacteria from the cold seep of the South China Sea.</title>
        <authorList>
            <person name="Sun C."/>
            <person name="Liu R."/>
        </authorList>
    </citation>
    <scope>NUCLEOTIDE SEQUENCE [LARGE SCALE GENOMIC DNA]</scope>
    <source>
        <strain evidence="8 11">CS1</strain>
    </source>
</reference>
<dbReference type="EMBL" id="QMIF01000005">
    <property type="protein sequence ID" value="TVM34043.1"/>
    <property type="molecule type" value="Genomic_DNA"/>
</dbReference>
<dbReference type="SUPFAM" id="SSF46548">
    <property type="entry name" value="alpha-helical ferredoxin"/>
    <property type="match status" value="1"/>
</dbReference>
<keyword evidence="6" id="KW-0411">Iron-sulfur</keyword>
<evidence type="ECO:0000256" key="4">
    <source>
        <dbReference type="ARBA" id="ARBA00022982"/>
    </source>
</evidence>
<evidence type="ECO:0000256" key="5">
    <source>
        <dbReference type="ARBA" id="ARBA00023004"/>
    </source>
</evidence>
<dbReference type="InterPro" id="IPR009051">
    <property type="entry name" value="Helical_ferredxn"/>
</dbReference>
<keyword evidence="2" id="KW-0004">4Fe-4S</keyword>
<evidence type="ECO:0000256" key="1">
    <source>
        <dbReference type="ARBA" id="ARBA00022448"/>
    </source>
</evidence>
<dbReference type="NCBIfam" id="NF045724">
    <property type="entry name" value="ferredox_TmcB"/>
    <property type="match status" value="1"/>
</dbReference>
<evidence type="ECO:0000313" key="8">
    <source>
        <dbReference type="EMBL" id="QJT10730.1"/>
    </source>
</evidence>
<accession>A0A6P1ZGE9</accession>
<dbReference type="GO" id="GO:0016491">
    <property type="term" value="F:oxidoreductase activity"/>
    <property type="evidence" value="ECO:0007669"/>
    <property type="project" value="UniProtKB-ARBA"/>
</dbReference>
<dbReference type="Proteomes" id="UP000503251">
    <property type="component" value="Chromosome"/>
</dbReference>
<name>A0A6P1ZGE9_9BACT</name>
<dbReference type="PROSITE" id="PS00198">
    <property type="entry name" value="4FE4S_FER_1"/>
    <property type="match status" value="1"/>
</dbReference>
<dbReference type="InterPro" id="IPR017900">
    <property type="entry name" value="4Fe4S_Fe_S_CS"/>
</dbReference>
<feature type="domain" description="4Fe-4S ferredoxin-type" evidence="7">
    <location>
        <begin position="109"/>
        <end position="138"/>
    </location>
</feature>
<keyword evidence="4" id="KW-0249">Electron transport</keyword>
<dbReference type="InterPro" id="IPR017896">
    <property type="entry name" value="4Fe4S_Fe-S-bd"/>
</dbReference>
<dbReference type="GO" id="GO:0046872">
    <property type="term" value="F:metal ion binding"/>
    <property type="evidence" value="ECO:0007669"/>
    <property type="project" value="UniProtKB-KW"/>
</dbReference>
<dbReference type="AlphaFoldDB" id="A0A6P1ZGE9"/>
<evidence type="ECO:0000313" key="9">
    <source>
        <dbReference type="EMBL" id="TVM34043.1"/>
    </source>
</evidence>
<dbReference type="EMBL" id="CP039543">
    <property type="protein sequence ID" value="QJT10730.1"/>
    <property type="molecule type" value="Genomic_DNA"/>
</dbReference>
<dbReference type="OrthoDB" id="9786127at2"/>
<keyword evidence="11" id="KW-1185">Reference proteome</keyword>
<evidence type="ECO:0000256" key="2">
    <source>
        <dbReference type="ARBA" id="ARBA00022485"/>
    </source>
</evidence>
<dbReference type="PANTHER" id="PTHR43551:SF1">
    <property type="entry name" value="HETERODISULFIDE REDUCTASE"/>
    <property type="match status" value="1"/>
</dbReference>
<dbReference type="PROSITE" id="PS51379">
    <property type="entry name" value="4FE4S_FER_2"/>
    <property type="match status" value="2"/>
</dbReference>
<proteinExistence type="predicted"/>
<keyword evidence="1" id="KW-0813">Transport</keyword>
<evidence type="ECO:0000256" key="6">
    <source>
        <dbReference type="ARBA" id="ARBA00023014"/>
    </source>
</evidence>
<evidence type="ECO:0000259" key="7">
    <source>
        <dbReference type="PROSITE" id="PS51379"/>
    </source>
</evidence>
<evidence type="ECO:0000313" key="10">
    <source>
        <dbReference type="Proteomes" id="UP000434052"/>
    </source>
</evidence>
<sequence length="451" mass="51087">MSDTATATNDKEKDLLKPVYDDPGIMKGLEKLDEATIERVINETLEAEGGARLKILVDTCVHCGLCSDACHFFLSHDRDPIYSPVGKVKQTIWEMLDKKGKVSKEFLMRAVQVAHTECNLCRRCVQYCPFGIDTAHLIALTRRICHKLGITPQYLQDTAHSHSATYNQMWVKEDEWVDSLFWQEDEARDELPTLRIPVEKEGADIYYSVIAPEPKFRTQLIYQAAAIMHEAGADWTMSSLAGWDNSDMCMYSGDSEMMGRLKRKHFEDAMRLKVKRIVMGECGHAFRSIYDTGNRWDGWEGLPVQVQHSVDFFEELLRLGKIKVASKIHEKVTIHDPCNIVRGRGLQEKLRTVVHAFCDNVVEMYPNKEHNYCCSAGGGVINCGPPHKNTRVVGNRVKAEQMQATGASIVVAPCHNCHGGLEDIIHKYNLGMELKFLGDIIYEHMEKPDAI</sequence>
<dbReference type="Gene3D" id="1.10.1060.10">
    <property type="entry name" value="Alpha-helical ferredoxin"/>
    <property type="match status" value="1"/>
</dbReference>